<dbReference type="EMBL" id="CDMY01000492">
    <property type="protein sequence ID" value="CEM17623.1"/>
    <property type="molecule type" value="Genomic_DNA"/>
</dbReference>
<dbReference type="OrthoDB" id="5984813at2759"/>
<gene>
    <name evidence="1" type="ORF">Vbra_164</name>
</gene>
<accession>A0A0G4FTD9</accession>
<evidence type="ECO:0000313" key="2">
    <source>
        <dbReference type="Proteomes" id="UP000041254"/>
    </source>
</evidence>
<dbReference type="InParanoid" id="A0A0G4FTD9"/>
<name>A0A0G4FTD9_VITBC</name>
<dbReference type="VEuPathDB" id="CryptoDB:Vbra_164"/>
<dbReference type="PhylomeDB" id="A0A0G4FTD9"/>
<dbReference type="AlphaFoldDB" id="A0A0G4FTD9"/>
<sequence length="346" mass="38540">MILPARHGGMGVRDPTERVAAAYETSTKGTSLLVSTIQNGDPRDGPPFNPFQHRADMQQAVRQERRATDEAAKERFEDGLQQLPPERRRAVHRAIEAKTAGWVTCRPDAEDHTDLTPDEFRDNMAIRYAYEPPKMPTHCDGCGAPYSLDHALNCGVGGLVIRRHNEVVNVLCDLSAKAWGESAVRKEVVIVEPEEGEKGVRMDMVVRGVWERQKDVSFDLCVTNADASSYRNQSTASILKNKAKAKAKKAYHSRVCEDKSIYFTALCVTVDGVWGREANGFFSRLVEKLRTKAAWADKSYSQVMGWVRARLSIALARSASMCVRGGRRRWKIRQAGAEDGAGMFVV</sequence>
<dbReference type="Proteomes" id="UP000041254">
    <property type="component" value="Unassembled WGS sequence"/>
</dbReference>
<dbReference type="OMA" id="RHNTIRD"/>
<evidence type="ECO:0000313" key="1">
    <source>
        <dbReference type="EMBL" id="CEM17623.1"/>
    </source>
</evidence>
<reference evidence="1 2" key="1">
    <citation type="submission" date="2014-11" db="EMBL/GenBank/DDBJ databases">
        <authorList>
            <person name="Zhu J."/>
            <person name="Qi W."/>
            <person name="Song R."/>
        </authorList>
    </citation>
    <scope>NUCLEOTIDE SEQUENCE [LARGE SCALE GENOMIC DNA]</scope>
</reference>
<keyword evidence="2" id="KW-1185">Reference proteome</keyword>
<protein>
    <submittedName>
        <fullName evidence="1">Uncharacterized protein</fullName>
    </submittedName>
</protein>
<organism evidence="1 2">
    <name type="scientific">Vitrella brassicaformis (strain CCMP3155)</name>
    <dbReference type="NCBI Taxonomy" id="1169540"/>
    <lineage>
        <taxon>Eukaryota</taxon>
        <taxon>Sar</taxon>
        <taxon>Alveolata</taxon>
        <taxon>Colpodellida</taxon>
        <taxon>Vitrellaceae</taxon>
        <taxon>Vitrella</taxon>
    </lineage>
</organism>
<proteinExistence type="predicted"/>